<name>A0A5J6FJC9_9ACTN</name>
<feature type="compositionally biased region" description="Gly residues" evidence="2">
    <location>
        <begin position="149"/>
        <end position="164"/>
    </location>
</feature>
<dbReference type="CDD" id="cd06445">
    <property type="entry name" value="ATase"/>
    <property type="match status" value="1"/>
</dbReference>
<dbReference type="Pfam" id="PF01035">
    <property type="entry name" value="DNA_binding_1"/>
    <property type="match status" value="1"/>
</dbReference>
<keyword evidence="1" id="KW-0227">DNA damage</keyword>
<dbReference type="GO" id="GO:0032259">
    <property type="term" value="P:methylation"/>
    <property type="evidence" value="ECO:0007669"/>
    <property type="project" value="UniProtKB-KW"/>
</dbReference>
<keyword evidence="4" id="KW-0489">Methyltransferase</keyword>
<evidence type="ECO:0000256" key="1">
    <source>
        <dbReference type="ARBA" id="ARBA00022763"/>
    </source>
</evidence>
<dbReference type="InterPro" id="IPR052520">
    <property type="entry name" value="ATL_DNA_repair"/>
</dbReference>
<evidence type="ECO:0000313" key="5">
    <source>
        <dbReference type="Proteomes" id="UP000326178"/>
    </source>
</evidence>
<dbReference type="EMBL" id="CP023702">
    <property type="protein sequence ID" value="QEU76498.1"/>
    <property type="molecule type" value="Genomic_DNA"/>
</dbReference>
<dbReference type="InterPro" id="IPR036217">
    <property type="entry name" value="MethylDNA_cys_MeTrfase_DNAb"/>
</dbReference>
<dbReference type="PANTHER" id="PTHR42942">
    <property type="entry name" value="6-O-METHYLGUANINE DNA METHYLTRANSFERASE"/>
    <property type="match status" value="1"/>
</dbReference>
<keyword evidence="5" id="KW-1185">Reference proteome</keyword>
<protein>
    <submittedName>
        <fullName evidence="4">Cysteine methyltransferase</fullName>
    </submittedName>
</protein>
<accession>A0A5J6FJC9</accession>
<feature type="region of interest" description="Disordered" evidence="2">
    <location>
        <begin position="1"/>
        <end position="20"/>
    </location>
</feature>
<sequence length="217" mass="21338">MSEDGSGDGTGGAPREDASRVTELPGYAERVLDVADLIPPGRVMTYGDIAEWLGEGGPRQVGRVMALYGGLAPWWRVVRADGTLLPGHGLRALDHYREEGTPLRGASRNADGHLPRLDMRRARWDGAGGAGDAVPGSGTPGPPGPDGPGPGSGAPGGPGAGPGERGGDGPRDGDGPDGGGPRDGDGPGGGGPDGGGPRGGDGPDGGGGPSRGEKAHM</sequence>
<feature type="region of interest" description="Disordered" evidence="2">
    <location>
        <begin position="124"/>
        <end position="217"/>
    </location>
</feature>
<feature type="domain" description="Methylated-DNA-[protein]-cysteine S-methyltransferase DNA binding" evidence="3">
    <location>
        <begin position="28"/>
        <end position="86"/>
    </location>
</feature>
<dbReference type="GO" id="GO:0008168">
    <property type="term" value="F:methyltransferase activity"/>
    <property type="evidence" value="ECO:0007669"/>
    <property type="project" value="UniProtKB-KW"/>
</dbReference>
<gene>
    <name evidence="4" type="ORF">CP967_11115</name>
</gene>
<evidence type="ECO:0000313" key="4">
    <source>
        <dbReference type="EMBL" id="QEU76498.1"/>
    </source>
</evidence>
<feature type="compositionally biased region" description="Gly residues" evidence="2">
    <location>
        <begin position="186"/>
        <end position="210"/>
    </location>
</feature>
<dbReference type="KEGG" id="snk:CP967_11115"/>
<keyword evidence="4" id="KW-0808">Transferase</keyword>
<dbReference type="Proteomes" id="UP000326178">
    <property type="component" value="Chromosome"/>
</dbReference>
<dbReference type="SUPFAM" id="SSF46767">
    <property type="entry name" value="Methylated DNA-protein cysteine methyltransferase, C-terminal domain"/>
    <property type="match status" value="1"/>
</dbReference>
<dbReference type="OrthoDB" id="9132167at2"/>
<dbReference type="RefSeq" id="WP_150487819.1">
    <property type="nucleotide sequence ID" value="NZ_BMUV01000001.1"/>
</dbReference>
<reference evidence="4 5" key="1">
    <citation type="submission" date="2017-09" db="EMBL/GenBank/DDBJ databases">
        <authorList>
            <person name="Lee N."/>
            <person name="Cho B.-K."/>
        </authorList>
    </citation>
    <scope>NUCLEOTIDE SEQUENCE [LARGE SCALE GENOMIC DNA]</scope>
    <source>
        <strain evidence="4 5">ATCC 12769</strain>
    </source>
</reference>
<dbReference type="AlphaFoldDB" id="A0A5J6FJC9"/>
<dbReference type="InterPro" id="IPR014048">
    <property type="entry name" value="MethylDNA_cys_MeTrfase_DNA-bd"/>
</dbReference>
<organism evidence="4 5">
    <name type="scientific">Streptomyces nitrosporeus</name>
    <dbReference type="NCBI Taxonomy" id="28894"/>
    <lineage>
        <taxon>Bacteria</taxon>
        <taxon>Bacillati</taxon>
        <taxon>Actinomycetota</taxon>
        <taxon>Actinomycetes</taxon>
        <taxon>Kitasatosporales</taxon>
        <taxon>Streptomycetaceae</taxon>
        <taxon>Streptomyces</taxon>
    </lineage>
</organism>
<dbReference type="InterPro" id="IPR036388">
    <property type="entry name" value="WH-like_DNA-bd_sf"/>
</dbReference>
<feature type="compositionally biased region" description="Basic and acidic residues" evidence="2">
    <location>
        <begin position="165"/>
        <end position="185"/>
    </location>
</feature>
<evidence type="ECO:0000256" key="2">
    <source>
        <dbReference type="SAM" id="MobiDB-lite"/>
    </source>
</evidence>
<evidence type="ECO:0000259" key="3">
    <source>
        <dbReference type="Pfam" id="PF01035"/>
    </source>
</evidence>
<dbReference type="PANTHER" id="PTHR42942:SF1">
    <property type="entry name" value="ALKYLTRANSFERASE-LIKE PROTEIN 1"/>
    <property type="match status" value="1"/>
</dbReference>
<proteinExistence type="predicted"/>
<dbReference type="GO" id="GO:0006281">
    <property type="term" value="P:DNA repair"/>
    <property type="evidence" value="ECO:0007669"/>
    <property type="project" value="InterPro"/>
</dbReference>
<dbReference type="Gene3D" id="1.10.10.10">
    <property type="entry name" value="Winged helix-like DNA-binding domain superfamily/Winged helix DNA-binding domain"/>
    <property type="match status" value="1"/>
</dbReference>